<accession>A0A6M0CGE0</accession>
<name>A0A6M0CGE0_9FLAO</name>
<organism evidence="1 2">
    <name type="scientific">Spongiivirga citrea</name>
    <dbReference type="NCBI Taxonomy" id="1481457"/>
    <lineage>
        <taxon>Bacteria</taxon>
        <taxon>Pseudomonadati</taxon>
        <taxon>Bacteroidota</taxon>
        <taxon>Flavobacteriia</taxon>
        <taxon>Flavobacteriales</taxon>
        <taxon>Flavobacteriaceae</taxon>
        <taxon>Spongiivirga</taxon>
    </lineage>
</organism>
<comment type="caution">
    <text evidence="1">The sequence shown here is derived from an EMBL/GenBank/DDBJ whole genome shotgun (WGS) entry which is preliminary data.</text>
</comment>
<evidence type="ECO:0000313" key="1">
    <source>
        <dbReference type="EMBL" id="NER16891.1"/>
    </source>
</evidence>
<gene>
    <name evidence="1" type="ORF">GWK10_06695</name>
</gene>
<sequence length="148" mass="16357">MSDTYGLGGTEVKSDAGEAILDISQNKTLLVQKLTQDQPLKPEIVSGLTSMESVFEHYKPEIEVEFEDADGAESKESLKFSNLGDFGKNGIINQSDYLNALDTEKEQYLKVVKQLRSNKILKSALEDPEAKQALLDSIYSLIAELQQG</sequence>
<evidence type="ECO:0000313" key="2">
    <source>
        <dbReference type="Proteomes" id="UP000474296"/>
    </source>
</evidence>
<dbReference type="EMBL" id="JAABOQ010000003">
    <property type="protein sequence ID" value="NER16891.1"/>
    <property type="molecule type" value="Genomic_DNA"/>
</dbReference>
<protein>
    <recommendedName>
        <fullName evidence="3">Type VI secretion system contractile sheath small subunit</fullName>
    </recommendedName>
</protein>
<dbReference type="AlphaFoldDB" id="A0A6M0CGE0"/>
<dbReference type="Proteomes" id="UP000474296">
    <property type="component" value="Unassembled WGS sequence"/>
</dbReference>
<dbReference type="RefSeq" id="WP_164030588.1">
    <property type="nucleotide sequence ID" value="NZ_JAABOQ010000003.1"/>
</dbReference>
<proteinExistence type="predicted"/>
<keyword evidence="2" id="KW-1185">Reference proteome</keyword>
<evidence type="ECO:0008006" key="3">
    <source>
        <dbReference type="Google" id="ProtNLM"/>
    </source>
</evidence>
<reference evidence="1 2" key="1">
    <citation type="submission" date="2020-01" db="EMBL/GenBank/DDBJ databases">
        <title>Spongiivirga citrea KCTC 32990T.</title>
        <authorList>
            <person name="Wang G."/>
        </authorList>
    </citation>
    <scope>NUCLEOTIDE SEQUENCE [LARGE SCALE GENOMIC DNA]</scope>
    <source>
        <strain evidence="1 2">KCTC 32990</strain>
    </source>
</reference>